<dbReference type="RefSeq" id="WP_191324379.1">
    <property type="nucleotide sequence ID" value="NZ_BMZP01000008.1"/>
</dbReference>
<dbReference type="Proteomes" id="UP001595683">
    <property type="component" value="Unassembled WGS sequence"/>
</dbReference>
<evidence type="ECO:0000313" key="2">
    <source>
        <dbReference type="Proteomes" id="UP001595683"/>
    </source>
</evidence>
<proteinExistence type="predicted"/>
<reference evidence="2" key="1">
    <citation type="journal article" date="2019" name="Int. J. Syst. Evol. Microbiol.">
        <title>The Global Catalogue of Microorganisms (GCM) 10K type strain sequencing project: providing services to taxonomists for standard genome sequencing and annotation.</title>
        <authorList>
            <consortium name="The Broad Institute Genomics Platform"/>
            <consortium name="The Broad Institute Genome Sequencing Center for Infectious Disease"/>
            <person name="Wu L."/>
            <person name="Ma J."/>
        </authorList>
    </citation>
    <scope>NUCLEOTIDE SEQUENCE [LARGE SCALE GENOMIC DNA]</scope>
    <source>
        <strain evidence="2">KCTC 42224</strain>
    </source>
</reference>
<name>A0ABV7V3G1_9SPHN</name>
<dbReference type="EMBL" id="JBHRYE010000013">
    <property type="protein sequence ID" value="MFC3671657.1"/>
    <property type="molecule type" value="Genomic_DNA"/>
</dbReference>
<keyword evidence="2" id="KW-1185">Reference proteome</keyword>
<evidence type="ECO:0000313" key="1">
    <source>
        <dbReference type="EMBL" id="MFC3671657.1"/>
    </source>
</evidence>
<protein>
    <submittedName>
        <fullName evidence="1">Uncharacterized protein</fullName>
    </submittedName>
</protein>
<gene>
    <name evidence="1" type="ORF">ACFOOT_09465</name>
</gene>
<accession>A0ABV7V3G1</accession>
<sequence>MVNQLFPSRQTVLNVVKLKQSQDDGATFWMPWRHIALRRVALFWRSIAPVRAVTRAGRMLLLRRRQNGTSPNEQARNAQTILLRCKNAIFLLQAAAVAKLRQWLAREGQLVSR</sequence>
<comment type="caution">
    <text evidence="1">The sequence shown here is derived from an EMBL/GenBank/DDBJ whole genome shotgun (WGS) entry which is preliminary data.</text>
</comment>
<organism evidence="1 2">
    <name type="scientific">Novosphingobium pokkalii</name>
    <dbReference type="NCBI Taxonomy" id="1770194"/>
    <lineage>
        <taxon>Bacteria</taxon>
        <taxon>Pseudomonadati</taxon>
        <taxon>Pseudomonadota</taxon>
        <taxon>Alphaproteobacteria</taxon>
        <taxon>Sphingomonadales</taxon>
        <taxon>Sphingomonadaceae</taxon>
        <taxon>Novosphingobium</taxon>
    </lineage>
</organism>